<dbReference type="Proteomes" id="UP001177021">
    <property type="component" value="Unassembled WGS sequence"/>
</dbReference>
<evidence type="ECO:0000313" key="2">
    <source>
        <dbReference type="Proteomes" id="UP001177021"/>
    </source>
</evidence>
<comment type="caution">
    <text evidence="1">The sequence shown here is derived from an EMBL/GenBank/DDBJ whole genome shotgun (WGS) entry which is preliminary data.</text>
</comment>
<reference evidence="1" key="1">
    <citation type="submission" date="2023-10" db="EMBL/GenBank/DDBJ databases">
        <authorList>
            <person name="Rodriguez Cubillos JULIANA M."/>
            <person name="De Vega J."/>
        </authorList>
    </citation>
    <scope>NUCLEOTIDE SEQUENCE</scope>
</reference>
<gene>
    <name evidence="1" type="ORF">MILVUS5_LOCUS13784</name>
</gene>
<evidence type="ECO:0000313" key="1">
    <source>
        <dbReference type="EMBL" id="CAJ2644823.1"/>
    </source>
</evidence>
<accession>A0ACB0JI88</accession>
<name>A0ACB0JI88_TRIPR</name>
<protein>
    <submittedName>
        <fullName evidence="1">Uncharacterized protein</fullName>
    </submittedName>
</protein>
<sequence>MHRFSYLVFFFPVCVTSSSATNKVVDVSTICKPVTNPSFCSALLKSKQGADLVSLAQYTIGVARINITNTINLIKKLIAQSGKDVEAHRHYETCLLHFDVREGAMADLEDIQQLLKSGDYDSAFQSARSIRIDIDACISGESPSDPPYPDTSLLPKYADSVDKVAQIIERIIDLIKGF</sequence>
<keyword evidence="2" id="KW-1185">Reference proteome</keyword>
<proteinExistence type="predicted"/>
<organism evidence="1 2">
    <name type="scientific">Trifolium pratense</name>
    <name type="common">Red clover</name>
    <dbReference type="NCBI Taxonomy" id="57577"/>
    <lineage>
        <taxon>Eukaryota</taxon>
        <taxon>Viridiplantae</taxon>
        <taxon>Streptophyta</taxon>
        <taxon>Embryophyta</taxon>
        <taxon>Tracheophyta</taxon>
        <taxon>Spermatophyta</taxon>
        <taxon>Magnoliopsida</taxon>
        <taxon>eudicotyledons</taxon>
        <taxon>Gunneridae</taxon>
        <taxon>Pentapetalae</taxon>
        <taxon>rosids</taxon>
        <taxon>fabids</taxon>
        <taxon>Fabales</taxon>
        <taxon>Fabaceae</taxon>
        <taxon>Papilionoideae</taxon>
        <taxon>50 kb inversion clade</taxon>
        <taxon>NPAAA clade</taxon>
        <taxon>Hologalegina</taxon>
        <taxon>IRL clade</taxon>
        <taxon>Trifolieae</taxon>
        <taxon>Trifolium</taxon>
    </lineage>
</organism>
<dbReference type="EMBL" id="CASHSV030000044">
    <property type="protein sequence ID" value="CAJ2644823.1"/>
    <property type="molecule type" value="Genomic_DNA"/>
</dbReference>